<gene>
    <name evidence="1" type="ORF">AFUS01_LOCUS3976</name>
</gene>
<accession>A0A8J2NU84</accession>
<name>A0A8J2NU84_9HEXA</name>
<organism evidence="1 2">
    <name type="scientific">Allacma fusca</name>
    <dbReference type="NCBI Taxonomy" id="39272"/>
    <lineage>
        <taxon>Eukaryota</taxon>
        <taxon>Metazoa</taxon>
        <taxon>Ecdysozoa</taxon>
        <taxon>Arthropoda</taxon>
        <taxon>Hexapoda</taxon>
        <taxon>Collembola</taxon>
        <taxon>Symphypleona</taxon>
        <taxon>Sminthuridae</taxon>
        <taxon>Allacma</taxon>
    </lineage>
</organism>
<dbReference type="EMBL" id="CAJVCH010024549">
    <property type="protein sequence ID" value="CAG7696959.1"/>
    <property type="molecule type" value="Genomic_DNA"/>
</dbReference>
<comment type="caution">
    <text evidence="1">The sequence shown here is derived from an EMBL/GenBank/DDBJ whole genome shotgun (WGS) entry which is preliminary data.</text>
</comment>
<evidence type="ECO:0000313" key="2">
    <source>
        <dbReference type="Proteomes" id="UP000708208"/>
    </source>
</evidence>
<dbReference type="AlphaFoldDB" id="A0A8J2NU84"/>
<protein>
    <submittedName>
        <fullName evidence="1">Uncharacterized protein</fullName>
    </submittedName>
</protein>
<evidence type="ECO:0000313" key="1">
    <source>
        <dbReference type="EMBL" id="CAG7696959.1"/>
    </source>
</evidence>
<reference evidence="1" key="1">
    <citation type="submission" date="2021-06" db="EMBL/GenBank/DDBJ databases">
        <authorList>
            <person name="Hodson N. C."/>
            <person name="Mongue J. A."/>
            <person name="Jaron S. K."/>
        </authorList>
    </citation>
    <scope>NUCLEOTIDE SEQUENCE</scope>
</reference>
<proteinExistence type="predicted"/>
<keyword evidence="2" id="KW-1185">Reference proteome</keyword>
<dbReference type="Proteomes" id="UP000708208">
    <property type="component" value="Unassembled WGS sequence"/>
</dbReference>
<sequence length="75" mass="8606">MDPQLSRFLQFSPLISYPRGKCMKQVLPILSVFVSRAYPEARTSPRKPSHCIEFAWKHVVYELGFYIASISVVTS</sequence>